<evidence type="ECO:0000313" key="1">
    <source>
        <dbReference type="EMBL" id="MFC4375729.1"/>
    </source>
</evidence>
<dbReference type="Proteomes" id="UP001595844">
    <property type="component" value="Unassembled WGS sequence"/>
</dbReference>
<keyword evidence="2" id="KW-1185">Reference proteome</keyword>
<dbReference type="RefSeq" id="WP_378562905.1">
    <property type="nucleotide sequence ID" value="NZ_JBHSDL010000014.1"/>
</dbReference>
<dbReference type="EMBL" id="JBHSDL010000014">
    <property type="protein sequence ID" value="MFC4375729.1"/>
    <property type="molecule type" value="Genomic_DNA"/>
</dbReference>
<gene>
    <name evidence="1" type="ORF">ACFO5K_16635</name>
</gene>
<evidence type="ECO:0000313" key="2">
    <source>
        <dbReference type="Proteomes" id="UP001595844"/>
    </source>
</evidence>
<sequence>MELESLGTFLKSRRDRITPERIGLRTYGATRRVPGLRREELAQLAGATIELVAPSPREQHEAEQPGHCR</sequence>
<dbReference type="PANTHER" id="PTHR35010">
    <property type="entry name" value="BLL4672 PROTEIN-RELATED"/>
    <property type="match status" value="1"/>
</dbReference>
<name>A0ABV8VI73_9NOCA</name>
<accession>A0ABV8VI73</accession>
<protein>
    <recommendedName>
        <fullName evidence="3">Transcriptional regulator</fullName>
    </recommendedName>
</protein>
<comment type="caution">
    <text evidence="1">The sequence shown here is derived from an EMBL/GenBank/DDBJ whole genome shotgun (WGS) entry which is preliminary data.</text>
</comment>
<organism evidence="1 2">
    <name type="scientific">Nocardia halotolerans</name>
    <dbReference type="NCBI Taxonomy" id="1755878"/>
    <lineage>
        <taxon>Bacteria</taxon>
        <taxon>Bacillati</taxon>
        <taxon>Actinomycetota</taxon>
        <taxon>Actinomycetes</taxon>
        <taxon>Mycobacteriales</taxon>
        <taxon>Nocardiaceae</taxon>
        <taxon>Nocardia</taxon>
    </lineage>
</organism>
<reference evidence="2" key="1">
    <citation type="journal article" date="2019" name="Int. J. Syst. Evol. Microbiol.">
        <title>The Global Catalogue of Microorganisms (GCM) 10K type strain sequencing project: providing services to taxonomists for standard genome sequencing and annotation.</title>
        <authorList>
            <consortium name="The Broad Institute Genomics Platform"/>
            <consortium name="The Broad Institute Genome Sequencing Center for Infectious Disease"/>
            <person name="Wu L."/>
            <person name="Ma J."/>
        </authorList>
    </citation>
    <scope>NUCLEOTIDE SEQUENCE [LARGE SCALE GENOMIC DNA]</scope>
    <source>
        <strain evidence="2">IBRC-M 10490</strain>
    </source>
</reference>
<dbReference type="PANTHER" id="PTHR35010:SF2">
    <property type="entry name" value="BLL4672 PROTEIN"/>
    <property type="match status" value="1"/>
</dbReference>
<evidence type="ECO:0008006" key="3">
    <source>
        <dbReference type="Google" id="ProtNLM"/>
    </source>
</evidence>
<proteinExistence type="predicted"/>